<name>A0A919KDE5_9ACTN</name>
<comment type="caution">
    <text evidence="1">The sequence shown here is derived from an EMBL/GenBank/DDBJ whole genome shotgun (WGS) entry which is preliminary data.</text>
</comment>
<organism evidence="1 2">
    <name type="scientific">Streptomyces capoamus</name>
    <dbReference type="NCBI Taxonomy" id="68183"/>
    <lineage>
        <taxon>Bacteria</taxon>
        <taxon>Bacillati</taxon>
        <taxon>Actinomycetota</taxon>
        <taxon>Actinomycetes</taxon>
        <taxon>Kitasatosporales</taxon>
        <taxon>Streptomycetaceae</taxon>
        <taxon>Streptomyces</taxon>
    </lineage>
</organism>
<dbReference type="AlphaFoldDB" id="A0A919KDE5"/>
<dbReference type="EMBL" id="BNBF01000017">
    <property type="protein sequence ID" value="GHG62162.1"/>
    <property type="molecule type" value="Genomic_DNA"/>
</dbReference>
<evidence type="ECO:0000313" key="1">
    <source>
        <dbReference type="EMBL" id="GHG62162.1"/>
    </source>
</evidence>
<accession>A0A919KDE5</accession>
<dbReference type="RefSeq" id="WP_189984618.1">
    <property type="nucleotide sequence ID" value="NZ_BNBF01000017.1"/>
</dbReference>
<dbReference type="Proteomes" id="UP000619355">
    <property type="component" value="Unassembled WGS sequence"/>
</dbReference>
<reference evidence="2" key="1">
    <citation type="journal article" date="2019" name="Int. J. Syst. Evol. Microbiol.">
        <title>The Global Catalogue of Microorganisms (GCM) 10K type strain sequencing project: providing services to taxonomists for standard genome sequencing and annotation.</title>
        <authorList>
            <consortium name="The Broad Institute Genomics Platform"/>
            <consortium name="The Broad Institute Genome Sequencing Center for Infectious Disease"/>
            <person name="Wu L."/>
            <person name="Ma J."/>
        </authorList>
    </citation>
    <scope>NUCLEOTIDE SEQUENCE [LARGE SCALE GENOMIC DNA]</scope>
    <source>
        <strain evidence="2">JCM 4253</strain>
    </source>
</reference>
<sequence length="76" mass="8919">MSRMWAIQEDTPHGQLLSWNGRTIVHDSRPELEFLLTGDIRIVPCPPSIPPEQTIALPHLPQFAHHRFPLRREDYR</sequence>
<protein>
    <submittedName>
        <fullName evidence="1">Uncharacterized protein</fullName>
    </submittedName>
</protein>
<proteinExistence type="predicted"/>
<gene>
    <name evidence="1" type="ORF">GCM10018980_51870</name>
</gene>
<evidence type="ECO:0000313" key="2">
    <source>
        <dbReference type="Proteomes" id="UP000619355"/>
    </source>
</evidence>
<keyword evidence="2" id="KW-1185">Reference proteome</keyword>